<dbReference type="eggNOG" id="ENOG502SVCS">
    <property type="taxonomic scope" value="Eukaryota"/>
</dbReference>
<feature type="region of interest" description="Disordered" evidence="1">
    <location>
        <begin position="28"/>
        <end position="48"/>
    </location>
</feature>
<feature type="region of interest" description="Disordered" evidence="1">
    <location>
        <begin position="1274"/>
        <end position="1299"/>
    </location>
</feature>
<evidence type="ECO:0000256" key="2">
    <source>
        <dbReference type="SAM" id="SignalP"/>
    </source>
</evidence>
<keyword evidence="2" id="KW-0732">Signal</keyword>
<keyword evidence="4" id="KW-1185">Reference proteome</keyword>
<dbReference type="InterPro" id="IPR011050">
    <property type="entry name" value="Pectin_lyase_fold/virulence"/>
</dbReference>
<protein>
    <submittedName>
        <fullName evidence="3">Uncharacterized protein</fullName>
    </submittedName>
</protein>
<dbReference type="OMA" id="AAITIEC"/>
<feature type="signal peptide" evidence="2">
    <location>
        <begin position="1"/>
        <end position="19"/>
    </location>
</feature>
<dbReference type="Proteomes" id="UP000266841">
    <property type="component" value="Unassembled WGS sequence"/>
</dbReference>
<dbReference type="OrthoDB" id="46292at2759"/>
<dbReference type="SUPFAM" id="SSF51126">
    <property type="entry name" value="Pectin lyase-like"/>
    <property type="match status" value="1"/>
</dbReference>
<sequence>MAIVARKALLPLLLTTAHGGADSLFDHQGQQPNHLRVPAETNGGKSGKSETVLYQEDFEEGTYRVTQPGIYRLGEDIDFGPQKSNDYWPPFSLWHKYPPTAYYLGFFAAITIECDDVVINLDDHTLSQSKEFYLVQRFFNAIELNDRVFVQNTGVASLNYQSTDELVKGESGQAGSIVKPKNVVVKNGIIERVSHSGIHGNGIIGLKVVDVHVRGFEVSGIQCNGCEQVRIKDCKVGPSSKEVPVLATFANARFLDFYAKTLIPHGFEREADLYKEPLMSLFDDEEISFADRPNVASSLSAIFDRLHKALTLFRSYHVNGTLPSDQDEEELLLQAKDVFSNPTGLPDGSVIYGILLNRLGMPETDENFFGAGRETKDVDIVNVEISGLHASPVEVAALMTEENTFIQGVARDVIRIFDITSDQMRSLVASFYKGNVLSDSYVALWKLSNEFYKIRVYDSTCGNFGSNATFDMNLKVREETPMLQHTCDHQSVTIVTTLINLFSCTPVTRSRRAHNLESKPIQLSPGETYFGGIQMTQAVYHWATSPTAMGLDSLLSSPASADSLRSGGRHRIVCDHDTMFHQMQGVIGLKIVEAENVRVINVKVNDLRNTADFTPWVCSHKWQIQPSGEDIKAFALSTGDPEASTVKGIELLRSEDVTIQTMDISSLVSDEGIVKAIEVIGDDNDRTDHSDDSGIKFSKVDVGDLSGAKGAQPLYITSTPLQTKGISFNSIEEIDSSLRSPRVVISYQAVNAGPPVPVNTAQTDPIAMMKAVTSLDTNDKIRAFRLEVLGFFKTHYGARFEEDANEKYGLTDIIPVMDRDGVFTDSIVSMLSLLDNNSLLYHGSNVCVSDGRGGDSSCTGKLKAPVHDFSISFVVGPSGYTFHGAFGSDQGQFSPAGNYIACGVYSFEGLSVPGRDEESNVMVKYFGECPLDLRPIKTQGLQSMYINCALESDLFGKGVATGAILYNFLDPLFVIDGVPVPKMSLYPTMIFDDIVLDPAPIDKQTSLLTHTLARIESNDIRFNFVADGTYKTRLSAVEALPYPKIHHYTHESVVLFMKRRTSLKTDEDIHQLRKDFLTRLKDEFFISAIVDADQYDDIPLDGEIDLGGGNRIVGYVVNEDANQRVLTKETEVEGIAMPGGSRLHEGGFRLVVGRSGIDTIDGRAAFGTTITQGIYVIENGSPSGDSDAEIEFYSLGLVELNSWSTSIVYQRLYSETYGEGRLLSAQPMPKVDPYGIHLKFTTTALTALASPCTAKIIAASPLFRATRLQYQSAQARTRAPHPQQIPTISNRRDAPEVGSPPDMAQVSRGMPVLWSVSCQPPAVVNDAWHV</sequence>
<evidence type="ECO:0000313" key="4">
    <source>
        <dbReference type="Proteomes" id="UP000266841"/>
    </source>
</evidence>
<gene>
    <name evidence="3" type="ORF">THAOC_10899</name>
</gene>
<name>K0SNU0_THAOC</name>
<reference evidence="3 4" key="1">
    <citation type="journal article" date="2012" name="Genome Biol.">
        <title>Genome and low-iron response of an oceanic diatom adapted to chronic iron limitation.</title>
        <authorList>
            <person name="Lommer M."/>
            <person name="Specht M."/>
            <person name="Roy A.S."/>
            <person name="Kraemer L."/>
            <person name="Andreson R."/>
            <person name="Gutowska M.A."/>
            <person name="Wolf J."/>
            <person name="Bergner S.V."/>
            <person name="Schilhabel M.B."/>
            <person name="Klostermeier U.C."/>
            <person name="Beiko R.G."/>
            <person name="Rosenstiel P."/>
            <person name="Hippler M."/>
            <person name="Laroche J."/>
        </authorList>
    </citation>
    <scope>NUCLEOTIDE SEQUENCE [LARGE SCALE GENOMIC DNA]</scope>
    <source>
        <strain evidence="3 4">CCMP1005</strain>
    </source>
</reference>
<evidence type="ECO:0000313" key="3">
    <source>
        <dbReference type="EMBL" id="EJK67978.1"/>
    </source>
</evidence>
<feature type="chain" id="PRO_5003841305" evidence="2">
    <location>
        <begin position="20"/>
        <end position="1330"/>
    </location>
</feature>
<evidence type="ECO:0000256" key="1">
    <source>
        <dbReference type="SAM" id="MobiDB-lite"/>
    </source>
</evidence>
<comment type="caution">
    <text evidence="3">The sequence shown here is derived from an EMBL/GenBank/DDBJ whole genome shotgun (WGS) entry which is preliminary data.</text>
</comment>
<organism evidence="3 4">
    <name type="scientific">Thalassiosira oceanica</name>
    <name type="common">Marine diatom</name>
    <dbReference type="NCBI Taxonomy" id="159749"/>
    <lineage>
        <taxon>Eukaryota</taxon>
        <taxon>Sar</taxon>
        <taxon>Stramenopiles</taxon>
        <taxon>Ochrophyta</taxon>
        <taxon>Bacillariophyta</taxon>
        <taxon>Coscinodiscophyceae</taxon>
        <taxon>Thalassiosirophycidae</taxon>
        <taxon>Thalassiosirales</taxon>
        <taxon>Thalassiosiraceae</taxon>
        <taxon>Thalassiosira</taxon>
    </lineage>
</organism>
<proteinExistence type="predicted"/>
<accession>K0SNU0</accession>
<dbReference type="EMBL" id="AGNL01012274">
    <property type="protein sequence ID" value="EJK67978.1"/>
    <property type="molecule type" value="Genomic_DNA"/>
</dbReference>